<evidence type="ECO:0000313" key="3">
    <source>
        <dbReference type="EMBL" id="CAE6512318.1"/>
    </source>
</evidence>
<dbReference type="NCBIfam" id="TIGR00229">
    <property type="entry name" value="sensory_box"/>
    <property type="match status" value="1"/>
</dbReference>
<protein>
    <recommendedName>
        <fullName evidence="2">PAS domain-containing protein</fullName>
    </recommendedName>
</protein>
<dbReference type="EMBL" id="CAJNAP010000034">
    <property type="protein sequence ID" value="CAE6512318.1"/>
    <property type="molecule type" value="Genomic_DNA"/>
</dbReference>
<name>A0A8H8Z2T8_9PROT</name>
<dbReference type="SMART" id="SM00091">
    <property type="entry name" value="PAS"/>
    <property type="match status" value="1"/>
</dbReference>
<dbReference type="InterPro" id="IPR035965">
    <property type="entry name" value="PAS-like_dom_sf"/>
</dbReference>
<organism evidence="3 4">
    <name type="scientific">Nitrosomonas nitrosa</name>
    <dbReference type="NCBI Taxonomy" id="52442"/>
    <lineage>
        <taxon>Bacteria</taxon>
        <taxon>Pseudomonadati</taxon>
        <taxon>Pseudomonadota</taxon>
        <taxon>Betaproteobacteria</taxon>
        <taxon>Nitrosomonadales</taxon>
        <taxon>Nitrosomonadaceae</taxon>
        <taxon>Nitrosomonas</taxon>
    </lineage>
</organism>
<dbReference type="Gene3D" id="3.30.450.20">
    <property type="entry name" value="PAS domain"/>
    <property type="match status" value="1"/>
</dbReference>
<dbReference type="Pfam" id="PF13426">
    <property type="entry name" value="PAS_9"/>
    <property type="match status" value="1"/>
</dbReference>
<comment type="caution">
    <text evidence="3">The sequence shown here is derived from an EMBL/GenBank/DDBJ whole genome shotgun (WGS) entry which is preliminary data.</text>
</comment>
<dbReference type="RefSeq" id="WP_204800195.1">
    <property type="nucleotide sequence ID" value="NZ_CAJNAP010000034.1"/>
</dbReference>
<dbReference type="PROSITE" id="PS50112">
    <property type="entry name" value="PAS"/>
    <property type="match status" value="1"/>
</dbReference>
<gene>
    <name evidence="3" type="ORF">NMYAN_40100</name>
</gene>
<feature type="domain" description="PAS" evidence="2">
    <location>
        <begin position="87"/>
        <end position="157"/>
    </location>
</feature>
<dbReference type="InterPro" id="IPR000014">
    <property type="entry name" value="PAS"/>
</dbReference>
<dbReference type="Proteomes" id="UP000601736">
    <property type="component" value="Unassembled WGS sequence"/>
</dbReference>
<evidence type="ECO:0000259" key="2">
    <source>
        <dbReference type="PROSITE" id="PS50112"/>
    </source>
</evidence>
<dbReference type="CDD" id="cd00130">
    <property type="entry name" value="PAS"/>
    <property type="match status" value="1"/>
</dbReference>
<keyword evidence="1" id="KW-0175">Coiled coil</keyword>
<dbReference type="AlphaFoldDB" id="A0A8H8Z2T8"/>
<dbReference type="SUPFAM" id="SSF55785">
    <property type="entry name" value="PYP-like sensor domain (PAS domain)"/>
    <property type="match status" value="1"/>
</dbReference>
<evidence type="ECO:0000256" key="1">
    <source>
        <dbReference type="SAM" id="Coils"/>
    </source>
</evidence>
<accession>A0A8H8Z2T8</accession>
<feature type="coiled-coil region" evidence="1">
    <location>
        <begin position="67"/>
        <end position="94"/>
    </location>
</feature>
<sequence>MPTHKTRPKHQTTLRHEAEARLNEGAAPPTRGWSLGKDALSLLYGLARNPATSANALKLLHELQVHQVELDLQHEQMEQNLNELSEVLARYVELYEFAPVGYFIVDSENKVIESNQAGANLFGIDCAELSGQRIDSFLTPSSGPALLALLKRLRIGSKETCELQTGGGEGAARCLQVVATISPNSGDYLLAFMDTTTR</sequence>
<evidence type="ECO:0000313" key="4">
    <source>
        <dbReference type="Proteomes" id="UP000601736"/>
    </source>
</evidence>
<reference evidence="3" key="1">
    <citation type="submission" date="2021-02" db="EMBL/GenBank/DDBJ databases">
        <authorList>
            <person name="Han P."/>
        </authorList>
    </citation>
    <scope>NUCLEOTIDE SEQUENCE</scope>
    <source>
        <strain evidence="3">Nitrosomonas nitrosa 18-3D</strain>
    </source>
</reference>
<proteinExistence type="predicted"/>